<accession>A0A939MNV4</accession>
<dbReference type="InterPro" id="IPR016163">
    <property type="entry name" value="Ald_DH_C"/>
</dbReference>
<organism evidence="4 5">
    <name type="scientific">Leucobacter weissii</name>
    <dbReference type="NCBI Taxonomy" id="1983706"/>
    <lineage>
        <taxon>Bacteria</taxon>
        <taxon>Bacillati</taxon>
        <taxon>Actinomycetota</taxon>
        <taxon>Actinomycetes</taxon>
        <taxon>Micrococcales</taxon>
        <taxon>Microbacteriaceae</taxon>
        <taxon>Leucobacter</taxon>
    </lineage>
</organism>
<dbReference type="SUPFAM" id="SSF53720">
    <property type="entry name" value="ALDH-like"/>
    <property type="match status" value="1"/>
</dbReference>
<feature type="domain" description="Aldehyde dehydrogenase" evidence="3">
    <location>
        <begin position="26"/>
        <end position="486"/>
    </location>
</feature>
<name>A0A939MNV4_9MICO</name>
<dbReference type="FunFam" id="3.40.605.10:FF:000007">
    <property type="entry name" value="NAD/NADP-dependent betaine aldehyde dehydrogenase"/>
    <property type="match status" value="1"/>
</dbReference>
<dbReference type="Pfam" id="PF00171">
    <property type="entry name" value="Aldedh"/>
    <property type="match status" value="1"/>
</dbReference>
<dbReference type="PROSITE" id="PS00070">
    <property type="entry name" value="ALDEHYDE_DEHYDR_CYS"/>
    <property type="match status" value="1"/>
</dbReference>
<evidence type="ECO:0000259" key="3">
    <source>
        <dbReference type="Pfam" id="PF00171"/>
    </source>
</evidence>
<dbReference type="Gene3D" id="3.40.309.10">
    <property type="entry name" value="Aldehyde Dehydrogenase, Chain A, domain 2"/>
    <property type="match status" value="1"/>
</dbReference>
<dbReference type="GO" id="GO:0009450">
    <property type="term" value="P:gamma-aminobutyric acid catabolic process"/>
    <property type="evidence" value="ECO:0007669"/>
    <property type="project" value="TreeGrafter"/>
</dbReference>
<evidence type="ECO:0000313" key="4">
    <source>
        <dbReference type="EMBL" id="MBO1900349.1"/>
    </source>
</evidence>
<dbReference type="CDD" id="cd07103">
    <property type="entry name" value="ALDH_F5_SSADH_GabD"/>
    <property type="match status" value="1"/>
</dbReference>
<dbReference type="PANTHER" id="PTHR43353">
    <property type="entry name" value="SUCCINATE-SEMIALDEHYDE DEHYDROGENASE, MITOCHONDRIAL"/>
    <property type="match status" value="1"/>
</dbReference>
<evidence type="ECO:0000256" key="1">
    <source>
        <dbReference type="ARBA" id="ARBA00009986"/>
    </source>
</evidence>
<dbReference type="GO" id="GO:0004777">
    <property type="term" value="F:succinate-semialdehyde dehydrogenase (NAD+) activity"/>
    <property type="evidence" value="ECO:0007669"/>
    <property type="project" value="TreeGrafter"/>
</dbReference>
<protein>
    <submittedName>
        <fullName evidence="4">NAD-dependent succinate-semialdehyde dehydrogenase</fullName>
    </submittedName>
</protein>
<dbReference type="RefSeq" id="WP_208094997.1">
    <property type="nucleotide sequence ID" value="NZ_JAGDYM010000001.1"/>
</dbReference>
<dbReference type="InterPro" id="IPR016161">
    <property type="entry name" value="Ald_DH/histidinol_DH"/>
</dbReference>
<comment type="similarity">
    <text evidence="1">Belongs to the aldehyde dehydrogenase family.</text>
</comment>
<dbReference type="AlphaFoldDB" id="A0A939MNV4"/>
<gene>
    <name evidence="4" type="ORF">J4H92_00105</name>
</gene>
<evidence type="ECO:0000313" key="5">
    <source>
        <dbReference type="Proteomes" id="UP000664382"/>
    </source>
</evidence>
<dbReference type="InterPro" id="IPR050740">
    <property type="entry name" value="Aldehyde_DH_Superfamily"/>
</dbReference>
<keyword evidence="2" id="KW-0560">Oxidoreductase</keyword>
<proteinExistence type="inferred from homology"/>
<comment type="caution">
    <text evidence="4">The sequence shown here is derived from an EMBL/GenBank/DDBJ whole genome shotgun (WGS) entry which is preliminary data.</text>
</comment>
<keyword evidence="5" id="KW-1185">Reference proteome</keyword>
<evidence type="ECO:0000256" key="2">
    <source>
        <dbReference type="ARBA" id="ARBA00023002"/>
    </source>
</evidence>
<dbReference type="EMBL" id="JAGDYM010000001">
    <property type="protein sequence ID" value="MBO1900349.1"/>
    <property type="molecule type" value="Genomic_DNA"/>
</dbReference>
<dbReference type="Gene3D" id="3.40.605.10">
    <property type="entry name" value="Aldehyde Dehydrogenase, Chain A, domain 1"/>
    <property type="match status" value="1"/>
</dbReference>
<dbReference type="InterPro" id="IPR016162">
    <property type="entry name" value="Ald_DH_N"/>
</dbReference>
<dbReference type="Proteomes" id="UP000664382">
    <property type="component" value="Unassembled WGS sequence"/>
</dbReference>
<dbReference type="InterPro" id="IPR015590">
    <property type="entry name" value="Aldehyde_DH_dom"/>
</dbReference>
<dbReference type="FunFam" id="3.40.309.10:FF:000009">
    <property type="entry name" value="Aldehyde dehydrogenase A"/>
    <property type="match status" value="1"/>
</dbReference>
<dbReference type="InterPro" id="IPR016160">
    <property type="entry name" value="Ald_DH_CS_CYS"/>
</dbReference>
<sequence>MSMGESMIAVIDGTAVRTGLFLDGEWVAAGAGGTFGVFDPATEEHLADVASATPEDAIRALDAASRAQKEWGRTPPRERAELLRRAFALIEERREQFAAVLTAEMGKPVTESLGEVAYGNEFMRWFSEQAAHVNGGFGQNPSGQTNIVVSREPVGPSLLITPWNFPLAMGTRKVGAALAAGCTVIIKPAALTPLTMALFVQALSDAGVPPGVVGLLPSERAGAISSALMADARLRKVSFTGSTAVGSILLRQAAEHVQRSSMELGGNGPLVVLGDADVDAAVEGALIAKFRNGGQSCVAANRIIVHRDLAERFTDAFVERVRALRLGDGREEGVDIGPMIDRAQRDRVAELVDGAVAQGATVRVGGAVPARTGSFYPPTVLTGVSPESTICNEEIFGPVATVTVAASDEEALRLANDTPYGLVAFVFSQGIERALWAAGELEAGMVGINRGLVSDAAAPFGGIKASGLGREGGDAGIEEYLETKYVAIGK</sequence>
<dbReference type="PANTHER" id="PTHR43353:SF5">
    <property type="entry name" value="SUCCINATE-SEMIALDEHYDE DEHYDROGENASE, MITOCHONDRIAL"/>
    <property type="match status" value="1"/>
</dbReference>
<reference evidence="4" key="1">
    <citation type="submission" date="2021-03" db="EMBL/GenBank/DDBJ databases">
        <title>Leucobacter chromiisoli sp. nov., isolated from chromium-containing soil of chemical plant.</title>
        <authorList>
            <person name="Xu Z."/>
        </authorList>
    </citation>
    <scope>NUCLEOTIDE SEQUENCE</scope>
    <source>
        <strain evidence="4">S27</strain>
    </source>
</reference>